<dbReference type="InterPro" id="IPR036209">
    <property type="entry name" value="YwmB-like_sf"/>
</dbReference>
<gene>
    <name evidence="1" type="ORF">MOHU_23460</name>
</gene>
<accession>A0A2T0AKY1</accession>
<comment type="caution">
    <text evidence="1">The sequence shown here is derived from an EMBL/GenBank/DDBJ whole genome shotgun (WGS) entry which is preliminary data.</text>
</comment>
<dbReference type="Gene3D" id="3.30.360.40">
    <property type="entry name" value="YwmB-like"/>
    <property type="match status" value="1"/>
</dbReference>
<evidence type="ECO:0000313" key="2">
    <source>
        <dbReference type="Proteomes" id="UP000238415"/>
    </source>
</evidence>
<evidence type="ECO:0008006" key="3">
    <source>
        <dbReference type="Google" id="ProtNLM"/>
    </source>
</evidence>
<dbReference type="Pfam" id="PF08680">
    <property type="entry name" value="DUF1779"/>
    <property type="match status" value="1"/>
</dbReference>
<dbReference type="SUPFAM" id="SSF143842">
    <property type="entry name" value="YwmB-like"/>
    <property type="match status" value="1"/>
</dbReference>
<protein>
    <recommendedName>
        <fullName evidence="3">TATA-box binding protein</fullName>
    </recommendedName>
</protein>
<name>A0A2T0AKY1_9FIRM</name>
<dbReference type="InterPro" id="IPR014794">
    <property type="entry name" value="DUF1779"/>
</dbReference>
<dbReference type="AlphaFoldDB" id="A0A2T0AKY1"/>
<dbReference type="RefSeq" id="WP_170066388.1">
    <property type="nucleotide sequence ID" value="NZ_CP136419.1"/>
</dbReference>
<proteinExistence type="predicted"/>
<dbReference type="Proteomes" id="UP000238415">
    <property type="component" value="Unassembled WGS sequence"/>
</dbReference>
<reference evidence="1 2" key="1">
    <citation type="submission" date="2018-03" db="EMBL/GenBank/DDBJ databases">
        <title>Genome sequence of Moorella humiferrea DSM 23265.</title>
        <authorList>
            <person name="Poehlein A."/>
            <person name="Daniel R."/>
        </authorList>
    </citation>
    <scope>NUCLEOTIDE SEQUENCE [LARGE SCALE GENOMIC DNA]</scope>
    <source>
        <strain evidence="1 2">DSM 23265</strain>
    </source>
</reference>
<dbReference type="EMBL" id="PVXM01000056">
    <property type="protein sequence ID" value="PRR69249.1"/>
    <property type="molecule type" value="Genomic_DNA"/>
</dbReference>
<keyword evidence="2" id="KW-1185">Reference proteome</keyword>
<sequence>MRFYFKLGLFIIFILGFLGGLGSARSLPRPAHREDLALKKATATAEEDRVPGLLLDALQAGGARLDTVTLEAWAVVNGAFVDAGALYEMARQAAAALGVDGDKGTNFTAQDGEGFHAVYWQGEVQPGTALFFSLQSLSGSGGEGETYLLINVSGRPREGEREIHAWLAKMRAAFSPWQAEPRLTYTMTGFVPGRLASTERERRAENILKTLEAQKVEGIEDGELLSVSAYTSRLPDFLEVAGRKVNVNVALRYHAVEGKTYIYLGCPLLGGEY</sequence>
<evidence type="ECO:0000313" key="1">
    <source>
        <dbReference type="EMBL" id="PRR69249.1"/>
    </source>
</evidence>
<organism evidence="1 2">
    <name type="scientific">Neomoorella humiferrea</name>
    <dbReference type="NCBI Taxonomy" id="676965"/>
    <lineage>
        <taxon>Bacteria</taxon>
        <taxon>Bacillati</taxon>
        <taxon>Bacillota</taxon>
        <taxon>Clostridia</taxon>
        <taxon>Neomoorellales</taxon>
        <taxon>Neomoorellaceae</taxon>
        <taxon>Neomoorella</taxon>
    </lineage>
</organism>